<dbReference type="InterPro" id="IPR043970">
    <property type="entry name" value="FUZ/MON1/HPS1_longin_3"/>
</dbReference>
<dbReference type="PANTHER" id="PTHR13027:SF7">
    <property type="entry name" value="VACUOLAR FUSION PROTEIN MON1 HOMOLOG"/>
    <property type="match status" value="1"/>
</dbReference>
<dbReference type="GO" id="GO:0032585">
    <property type="term" value="C:multivesicular body membrane"/>
    <property type="evidence" value="ECO:0007669"/>
    <property type="project" value="UniProtKB-SubCell"/>
</dbReference>
<dbReference type="GO" id="GO:0035658">
    <property type="term" value="C:Mon1-Ccz1 complex"/>
    <property type="evidence" value="ECO:0007669"/>
    <property type="project" value="TreeGrafter"/>
</dbReference>
<keyword evidence="10" id="KW-1185">Reference proteome</keyword>
<evidence type="ECO:0000313" key="10">
    <source>
        <dbReference type="Proteomes" id="UP000769528"/>
    </source>
</evidence>
<dbReference type="Pfam" id="PF19037">
    <property type="entry name" value="Fuz_longin_2"/>
    <property type="match status" value="1"/>
</dbReference>
<keyword evidence="4" id="KW-0967">Endosome</keyword>
<sequence length="575" mass="64835">MEEDAVNNETYSANNLLTTEIQPNQPQRRIASVSRPPVPTRPQKRPSLSSLTLGGLRSNIKVSELQAQPTTEISFQNIGKSNNFTDTNSIYAPSTQSNNFYDNSDVQTIRTNPTLTIYSDEDDGDQNSFTSRLEQIISHPNSDLKFGADESFAEAEDDQLPDDKQFFILSNAGKLIYATSGGAMDDQNEVKYIGYVGVIQTVVNSFLLDGSELKSIVSGSTRITIMNQSPIILVAVSKLKESEQTLLNQLDLIYSFLLSTLSKPQIIRSFQNKEGFDLRKHLGRADLSGLDALCREIINFDAGVLVGAIESVRLRKTTREKLSQMLINNRNKDVLYGLLVDPSGRLISVMRPKTYTLHTTDLQVLFSLVFNQWKSFSDGEELWLPVCLSKFNSAGFLYAFAKSLGSFALILIGADKTKFFEMRETAQKMLDDLETKNLLNTLKDAITRPLSTFEIPAPLVNHFIYKSKRHLQYITPSKIESKKLKKYYLKLYSSVDRHTRISVSYLRWDKSAYNGESYGVGRNIAGLGWVTPNYELYLITGSVMRKDMLVKSAKSIVNWCRKNEERLFVYNGATF</sequence>
<feature type="domain" description="FUZ/MON1/HPS1 second Longin" evidence="7">
    <location>
        <begin position="333"/>
        <end position="429"/>
    </location>
</feature>
<evidence type="ECO:0000256" key="1">
    <source>
        <dbReference type="ARBA" id="ARBA00004380"/>
    </source>
</evidence>
<comment type="subcellular location">
    <subcellularLocation>
        <location evidence="4">Endosome</location>
        <location evidence="4">Multivesicular body membrane</location>
        <topology evidence="4">Peripheral membrane protein</topology>
    </subcellularLocation>
    <subcellularLocation>
        <location evidence="1 4">Prevacuolar compartment membrane</location>
        <topology evidence="1 4">Peripheral membrane protein</topology>
    </subcellularLocation>
    <subcellularLocation>
        <location evidence="4">Vacuole membrane</location>
        <topology evidence="4">Peripheral membrane protein</topology>
    </subcellularLocation>
</comment>
<comment type="function">
    <text evidence="4">Required for multiple vacuole delivery pathways including the cytoplasm to vacuole transport (Cvt), autophagy, pexophagy and endocytosis.</text>
</comment>
<dbReference type="PANTHER" id="PTHR13027">
    <property type="entry name" value="SAND PROTEIN-RELATED"/>
    <property type="match status" value="1"/>
</dbReference>
<keyword evidence="4" id="KW-0072">Autophagy</keyword>
<keyword evidence="4" id="KW-0926">Vacuole</keyword>
<feature type="region of interest" description="Disordered" evidence="5">
    <location>
        <begin position="1"/>
        <end position="51"/>
    </location>
</feature>
<accession>A0A9P8TFU0</accession>
<organism evidence="9 10">
    <name type="scientific">Wickerhamomyces mucosus</name>
    <dbReference type="NCBI Taxonomy" id="1378264"/>
    <lineage>
        <taxon>Eukaryota</taxon>
        <taxon>Fungi</taxon>
        <taxon>Dikarya</taxon>
        <taxon>Ascomycota</taxon>
        <taxon>Saccharomycotina</taxon>
        <taxon>Saccharomycetes</taxon>
        <taxon>Phaffomycetales</taxon>
        <taxon>Wickerhamomycetaceae</taxon>
        <taxon>Wickerhamomyces</taxon>
    </lineage>
</organism>
<dbReference type="Pfam" id="PF19036">
    <property type="entry name" value="Fuz_longin_1"/>
    <property type="match status" value="1"/>
</dbReference>
<evidence type="ECO:0000313" key="9">
    <source>
        <dbReference type="EMBL" id="KAH3677030.1"/>
    </source>
</evidence>
<comment type="similarity">
    <text evidence="2 4">Belongs to the MON1/SAND family.</text>
</comment>
<keyword evidence="4" id="KW-0653">Protein transport</keyword>
<dbReference type="InterPro" id="IPR043971">
    <property type="entry name" value="FUZ/MON1/HPS1_longin_2"/>
</dbReference>
<comment type="caution">
    <text evidence="9">The sequence shown here is derived from an EMBL/GenBank/DDBJ whole genome shotgun (WGS) entry which is preliminary data.</text>
</comment>
<reference evidence="9" key="2">
    <citation type="submission" date="2021-01" db="EMBL/GenBank/DDBJ databases">
        <authorList>
            <person name="Schikora-Tamarit M.A."/>
        </authorList>
    </citation>
    <scope>NUCLEOTIDE SEQUENCE</scope>
    <source>
        <strain evidence="9">CBS6341</strain>
    </source>
</reference>
<proteinExistence type="inferred from homology"/>
<dbReference type="GO" id="GO:0000329">
    <property type="term" value="C:fungal-type vacuole membrane"/>
    <property type="evidence" value="ECO:0007669"/>
    <property type="project" value="TreeGrafter"/>
</dbReference>
<dbReference type="GO" id="GO:0006623">
    <property type="term" value="P:protein targeting to vacuole"/>
    <property type="evidence" value="ECO:0007669"/>
    <property type="project" value="UniProtKB-UniRule"/>
</dbReference>
<protein>
    <recommendedName>
        <fullName evidence="3 4">Vacuolar fusion protein MON1</fullName>
    </recommendedName>
</protein>
<evidence type="ECO:0000256" key="4">
    <source>
        <dbReference type="RuleBase" id="RU367048"/>
    </source>
</evidence>
<feature type="domain" description="FUZ/MON1/HPS1 first Longin" evidence="6">
    <location>
        <begin position="164"/>
        <end position="284"/>
    </location>
</feature>
<dbReference type="EMBL" id="JAEUBF010000556">
    <property type="protein sequence ID" value="KAH3677030.1"/>
    <property type="molecule type" value="Genomic_DNA"/>
</dbReference>
<evidence type="ECO:0000256" key="2">
    <source>
        <dbReference type="ARBA" id="ARBA00008968"/>
    </source>
</evidence>
<reference evidence="9" key="1">
    <citation type="journal article" date="2021" name="Open Biol.">
        <title>Shared evolutionary footprints suggest mitochondrial oxidative damage underlies multiple complex I losses in fungi.</title>
        <authorList>
            <person name="Schikora-Tamarit M.A."/>
            <person name="Marcet-Houben M."/>
            <person name="Nosek J."/>
            <person name="Gabaldon T."/>
        </authorList>
    </citation>
    <scope>NUCLEOTIDE SEQUENCE</scope>
    <source>
        <strain evidence="9">CBS6341</strain>
    </source>
</reference>
<name>A0A9P8TFU0_9ASCO</name>
<dbReference type="AlphaFoldDB" id="A0A9P8TFU0"/>
<dbReference type="GO" id="GO:0016192">
    <property type="term" value="P:vesicle-mediated transport"/>
    <property type="evidence" value="ECO:0007669"/>
    <property type="project" value="InterPro"/>
</dbReference>
<keyword evidence="4" id="KW-0813">Transport</keyword>
<evidence type="ECO:0000256" key="5">
    <source>
        <dbReference type="SAM" id="MobiDB-lite"/>
    </source>
</evidence>
<feature type="compositionally biased region" description="Polar residues" evidence="5">
    <location>
        <begin position="7"/>
        <end position="27"/>
    </location>
</feature>
<dbReference type="Pfam" id="PF19038">
    <property type="entry name" value="Fuz_longin_3"/>
    <property type="match status" value="1"/>
</dbReference>
<gene>
    <name evidence="9" type="ORF">WICMUC_001936</name>
</gene>
<dbReference type="GO" id="GO:0006914">
    <property type="term" value="P:autophagy"/>
    <property type="evidence" value="ECO:0007669"/>
    <property type="project" value="UniProtKB-UniRule"/>
</dbReference>
<dbReference type="OrthoDB" id="272411at2759"/>
<evidence type="ECO:0000259" key="7">
    <source>
        <dbReference type="Pfam" id="PF19037"/>
    </source>
</evidence>
<feature type="domain" description="FUZ/MON1/HPS1 third Longin" evidence="8">
    <location>
        <begin position="460"/>
        <end position="564"/>
    </location>
</feature>
<dbReference type="PRINTS" id="PR01546">
    <property type="entry name" value="YEAST73DUF"/>
</dbReference>
<dbReference type="InterPro" id="IPR004353">
    <property type="entry name" value="Mon1"/>
</dbReference>
<dbReference type="InterPro" id="IPR043972">
    <property type="entry name" value="FUZ/MON1/HPS1_longin_1"/>
</dbReference>
<keyword evidence="4" id="KW-0472">Membrane</keyword>
<evidence type="ECO:0000259" key="8">
    <source>
        <dbReference type="Pfam" id="PF19038"/>
    </source>
</evidence>
<evidence type="ECO:0000256" key="3">
    <source>
        <dbReference type="ARBA" id="ARBA00018132"/>
    </source>
</evidence>
<dbReference type="Proteomes" id="UP000769528">
    <property type="component" value="Unassembled WGS sequence"/>
</dbReference>
<evidence type="ECO:0000259" key="6">
    <source>
        <dbReference type="Pfam" id="PF19036"/>
    </source>
</evidence>